<dbReference type="AlphaFoldDB" id="A0A6S7KTB3"/>
<keyword evidence="2" id="KW-1185">Reference proteome</keyword>
<gene>
    <name evidence="1" type="ORF">PACLA_8A030324</name>
</gene>
<dbReference type="InterPro" id="IPR006624">
    <property type="entry name" value="Beta-propeller_rpt_TECPR"/>
</dbReference>
<evidence type="ECO:0000313" key="1">
    <source>
        <dbReference type="EMBL" id="CAB4045380.1"/>
    </source>
</evidence>
<dbReference type="Pfam" id="PF19193">
    <property type="entry name" value="Tectonin"/>
    <property type="match status" value="1"/>
</dbReference>
<evidence type="ECO:0000313" key="2">
    <source>
        <dbReference type="Proteomes" id="UP001152795"/>
    </source>
</evidence>
<name>A0A6S7KTB3_PARCT</name>
<proteinExistence type="predicted"/>
<organism evidence="1 2">
    <name type="scientific">Paramuricea clavata</name>
    <name type="common">Red gorgonian</name>
    <name type="synonym">Violescent sea-whip</name>
    <dbReference type="NCBI Taxonomy" id="317549"/>
    <lineage>
        <taxon>Eukaryota</taxon>
        <taxon>Metazoa</taxon>
        <taxon>Cnidaria</taxon>
        <taxon>Anthozoa</taxon>
        <taxon>Octocorallia</taxon>
        <taxon>Malacalcyonacea</taxon>
        <taxon>Plexauridae</taxon>
        <taxon>Paramuricea</taxon>
    </lineage>
</organism>
<dbReference type="EMBL" id="CACRXK020039117">
    <property type="protein sequence ID" value="CAB4045380.1"/>
    <property type="molecule type" value="Genomic_DNA"/>
</dbReference>
<comment type="caution">
    <text evidence="1">The sequence shown here is derived from an EMBL/GenBank/DDBJ whole genome shotgun (WGS) entry which is preliminary data.</text>
</comment>
<dbReference type="OrthoDB" id="166585at2759"/>
<protein>
    <submittedName>
        <fullName evidence="1">Lectin L6-like</fullName>
    </submittedName>
</protein>
<sequence>MDGLLTHVTVGKSGVWGVTSGNAIFFRQGVASDTSYGTVWQHLIGSLKQIDAGSSGVVYGVNRYLFLISIWLRTRIRV</sequence>
<dbReference type="SMART" id="SM00706">
    <property type="entry name" value="TECPR"/>
    <property type="match status" value="2"/>
</dbReference>
<dbReference type="Proteomes" id="UP001152795">
    <property type="component" value="Unassembled WGS sequence"/>
</dbReference>
<accession>A0A6S7KTB3</accession>
<reference evidence="1" key="1">
    <citation type="submission" date="2020-04" db="EMBL/GenBank/DDBJ databases">
        <authorList>
            <person name="Alioto T."/>
            <person name="Alioto T."/>
            <person name="Gomez Garrido J."/>
        </authorList>
    </citation>
    <scope>NUCLEOTIDE SEQUENCE</scope>
    <source>
        <strain evidence="1">A484AB</strain>
    </source>
</reference>